<dbReference type="InterPro" id="IPR024079">
    <property type="entry name" value="MetalloPept_cat_dom_sf"/>
</dbReference>
<protein>
    <submittedName>
        <fullName evidence="11">Membrane metallo-endopeptidase-like 1</fullName>
    </submittedName>
</protein>
<dbReference type="InterPro" id="IPR018497">
    <property type="entry name" value="Peptidase_M13_C"/>
</dbReference>
<feature type="compositionally biased region" description="Acidic residues" evidence="8">
    <location>
        <begin position="667"/>
        <end position="676"/>
    </location>
</feature>
<feature type="domain" description="Peptidase M13 C-terminal" evidence="9">
    <location>
        <begin position="492"/>
        <end position="639"/>
    </location>
</feature>
<keyword evidence="3" id="KW-0645">Protease</keyword>
<dbReference type="GO" id="GO:0016485">
    <property type="term" value="P:protein processing"/>
    <property type="evidence" value="ECO:0007669"/>
    <property type="project" value="TreeGrafter"/>
</dbReference>
<feature type="domain" description="Peptidase M13 N-terminal" evidence="10">
    <location>
        <begin position="276"/>
        <end position="419"/>
    </location>
</feature>
<evidence type="ECO:0000256" key="4">
    <source>
        <dbReference type="ARBA" id="ARBA00022723"/>
    </source>
</evidence>
<feature type="compositionally biased region" description="Acidic residues" evidence="8">
    <location>
        <begin position="710"/>
        <end position="742"/>
    </location>
</feature>
<keyword evidence="7" id="KW-0482">Metalloprotease</keyword>
<feature type="compositionally biased region" description="Basic and acidic residues" evidence="8">
    <location>
        <begin position="756"/>
        <end position="774"/>
    </location>
</feature>
<evidence type="ECO:0000259" key="10">
    <source>
        <dbReference type="Pfam" id="PF05649"/>
    </source>
</evidence>
<reference evidence="11 12" key="1">
    <citation type="journal article" date="2019" name="PLoS Biol.">
        <title>Sex chromosomes control vertical transmission of feminizing Wolbachia symbionts in an isopod.</title>
        <authorList>
            <person name="Becking T."/>
            <person name="Chebbi M.A."/>
            <person name="Giraud I."/>
            <person name="Moumen B."/>
            <person name="Laverre T."/>
            <person name="Caubet Y."/>
            <person name="Peccoud J."/>
            <person name="Gilbert C."/>
            <person name="Cordaux R."/>
        </authorList>
    </citation>
    <scope>NUCLEOTIDE SEQUENCE [LARGE SCALE GENOMIC DNA]</scope>
    <source>
        <strain evidence="11">ANa2</strain>
        <tissue evidence="11">Whole body excluding digestive tract and cuticle</tissue>
    </source>
</reference>
<dbReference type="PROSITE" id="PS51885">
    <property type="entry name" value="NEPRILYSIN"/>
    <property type="match status" value="1"/>
</dbReference>
<proteinExistence type="inferred from homology"/>
<evidence type="ECO:0000313" key="11">
    <source>
        <dbReference type="EMBL" id="KAB7497836.1"/>
    </source>
</evidence>
<comment type="similarity">
    <text evidence="2">Belongs to the peptidase M13 family.</text>
</comment>
<dbReference type="PANTHER" id="PTHR11733">
    <property type="entry name" value="ZINC METALLOPROTEASE FAMILY M13 NEPRILYSIN-RELATED"/>
    <property type="match status" value="1"/>
</dbReference>
<dbReference type="GO" id="GO:0046872">
    <property type="term" value="F:metal ion binding"/>
    <property type="evidence" value="ECO:0007669"/>
    <property type="project" value="UniProtKB-KW"/>
</dbReference>
<evidence type="ECO:0000256" key="6">
    <source>
        <dbReference type="ARBA" id="ARBA00022833"/>
    </source>
</evidence>
<evidence type="ECO:0000256" key="5">
    <source>
        <dbReference type="ARBA" id="ARBA00022801"/>
    </source>
</evidence>
<dbReference type="GO" id="GO:0005886">
    <property type="term" value="C:plasma membrane"/>
    <property type="evidence" value="ECO:0007669"/>
    <property type="project" value="TreeGrafter"/>
</dbReference>
<comment type="cofactor">
    <cofactor evidence="1">
        <name>Zn(2+)</name>
        <dbReference type="ChEBI" id="CHEBI:29105"/>
    </cofactor>
</comment>
<dbReference type="OrthoDB" id="6475849at2759"/>
<dbReference type="InterPro" id="IPR008753">
    <property type="entry name" value="Peptidase_M13_N"/>
</dbReference>
<dbReference type="Pfam" id="PF05649">
    <property type="entry name" value="Peptidase_M13_N"/>
    <property type="match status" value="2"/>
</dbReference>
<dbReference type="PANTHER" id="PTHR11733:SF224">
    <property type="entry name" value="NEPRILYSIN-2"/>
    <property type="match status" value="1"/>
</dbReference>
<keyword evidence="4" id="KW-0479">Metal-binding</keyword>
<name>A0A5N5SUC7_9CRUS</name>
<dbReference type="Pfam" id="PF01431">
    <property type="entry name" value="Peptidase_M13"/>
    <property type="match status" value="1"/>
</dbReference>
<dbReference type="AlphaFoldDB" id="A0A5N5SUC7"/>
<dbReference type="Gene3D" id="1.10.1380.10">
    <property type="entry name" value="Neutral endopeptidase , domain2"/>
    <property type="match status" value="2"/>
</dbReference>
<dbReference type="CDD" id="cd08662">
    <property type="entry name" value="M13"/>
    <property type="match status" value="1"/>
</dbReference>
<feature type="compositionally biased region" description="Basic and acidic residues" evidence="8">
    <location>
        <begin position="650"/>
        <end position="666"/>
    </location>
</feature>
<dbReference type="EMBL" id="SEYY01019860">
    <property type="protein sequence ID" value="KAB7497836.1"/>
    <property type="molecule type" value="Genomic_DNA"/>
</dbReference>
<evidence type="ECO:0000259" key="9">
    <source>
        <dbReference type="Pfam" id="PF01431"/>
    </source>
</evidence>
<sequence length="780" mass="88473">MLLCWKGRTKRERYLMLTLTTVLFVACLLAFSLASLLTGRSQIHEDQPLAQAQTQTLVEPPCVVNQQNPPSSSSISSDVPTDVCLTQGCVKAAASIMERLNETADPCEDFFDFACGNFVKNTVIPEEKTSVTTFSIVQDELRQKMRILLEEKIKDSDPPATIMAKNLYSSCMDTDRVSLLVKKNIEETAHRNGSLVGFEDAEDFVLAVGFVLLFLDQPALGMSREYLIKGNNDSDVKAYLKYSVDVAVLLGAPKERAEKEMFDVLQLQMDIANVDENERIGVSDPNYFRNLKKLLDKTPKRVVANYLLWRVTAAAASYLSEDIRKLQLEYSKKLTGKSVNPPRWKECMGIVSSKLSYAIGNLYSKNFFNEKAKAQAVELVTYVREEFNRILKSIDWMDEKTRKQALQKADAIRPHIAYPQELLQDEKLTEYYRNLTVDNKTLLDNMRRIGIFGTSYSFSKLREMVDKLDWKRHASVAVVNAYYSSIENSIIGNLKNWWERETEERFLAKAKCIIYQYGNYTAPENGLSLNGINTQGENIADNGGIKEAYKAYHKWAEVNGKEKRLPGLKYTTDQLFWISAGQVWCSKYRPESLKVRILTGVHSPGRFRVVGSFSNSEEFSTAWNCPVGSKMNPQKKCSVWGGKTTQRIPDVQKKGITEPSINKEETEQPIDNEEAETPINNEEAEAPINNEEVEPPINKEEEAEPPINNEETEPPINNEEEAEPPINNEETEPPINNEEEAEPPINNEEAEPSINNEKEEIENGKEEIEDDKKLLINKSL</sequence>
<dbReference type="SUPFAM" id="SSF55486">
    <property type="entry name" value="Metalloproteases ('zincins'), catalytic domain"/>
    <property type="match status" value="1"/>
</dbReference>
<feature type="compositionally biased region" description="Low complexity" evidence="8">
    <location>
        <begin position="743"/>
        <end position="755"/>
    </location>
</feature>
<keyword evidence="12" id="KW-1185">Reference proteome</keyword>
<dbReference type="PROSITE" id="PS51257">
    <property type="entry name" value="PROKAR_LIPOPROTEIN"/>
    <property type="match status" value="1"/>
</dbReference>
<gene>
    <name evidence="11" type="primary">Mmel1</name>
    <name evidence="11" type="ORF">Anas_06170</name>
</gene>
<evidence type="ECO:0000256" key="3">
    <source>
        <dbReference type="ARBA" id="ARBA00022670"/>
    </source>
</evidence>
<dbReference type="Proteomes" id="UP000326759">
    <property type="component" value="Unassembled WGS sequence"/>
</dbReference>
<comment type="caution">
    <text evidence="11">The sequence shown here is derived from an EMBL/GenBank/DDBJ whole genome shotgun (WGS) entry which is preliminary data.</text>
</comment>
<evidence type="ECO:0000256" key="7">
    <source>
        <dbReference type="ARBA" id="ARBA00023049"/>
    </source>
</evidence>
<feature type="region of interest" description="Disordered" evidence="8">
    <location>
        <begin position="648"/>
        <end position="780"/>
    </location>
</feature>
<evidence type="ECO:0000256" key="1">
    <source>
        <dbReference type="ARBA" id="ARBA00001947"/>
    </source>
</evidence>
<evidence type="ECO:0000256" key="8">
    <source>
        <dbReference type="SAM" id="MobiDB-lite"/>
    </source>
</evidence>
<dbReference type="InterPro" id="IPR000718">
    <property type="entry name" value="Peptidase_M13"/>
</dbReference>
<evidence type="ECO:0000313" key="12">
    <source>
        <dbReference type="Proteomes" id="UP000326759"/>
    </source>
</evidence>
<evidence type="ECO:0000256" key="2">
    <source>
        <dbReference type="ARBA" id="ARBA00007357"/>
    </source>
</evidence>
<organism evidence="11 12">
    <name type="scientific">Armadillidium nasatum</name>
    <dbReference type="NCBI Taxonomy" id="96803"/>
    <lineage>
        <taxon>Eukaryota</taxon>
        <taxon>Metazoa</taxon>
        <taxon>Ecdysozoa</taxon>
        <taxon>Arthropoda</taxon>
        <taxon>Crustacea</taxon>
        <taxon>Multicrustacea</taxon>
        <taxon>Malacostraca</taxon>
        <taxon>Eumalacostraca</taxon>
        <taxon>Peracarida</taxon>
        <taxon>Isopoda</taxon>
        <taxon>Oniscidea</taxon>
        <taxon>Crinocheta</taxon>
        <taxon>Armadillidiidae</taxon>
        <taxon>Armadillidium</taxon>
    </lineage>
</organism>
<feature type="compositionally biased region" description="Low complexity" evidence="8">
    <location>
        <begin position="678"/>
        <end position="690"/>
    </location>
</feature>
<dbReference type="GO" id="GO:0004222">
    <property type="term" value="F:metalloendopeptidase activity"/>
    <property type="evidence" value="ECO:0007669"/>
    <property type="project" value="InterPro"/>
</dbReference>
<dbReference type="InterPro" id="IPR042089">
    <property type="entry name" value="Peptidase_M13_dom_2"/>
</dbReference>
<feature type="domain" description="Peptidase M13 N-terminal" evidence="10">
    <location>
        <begin position="106"/>
        <end position="188"/>
    </location>
</feature>
<accession>A0A5N5SUC7</accession>
<dbReference type="Gene3D" id="3.40.390.10">
    <property type="entry name" value="Collagenase (Catalytic Domain)"/>
    <property type="match status" value="2"/>
</dbReference>
<keyword evidence="6" id="KW-0862">Zinc</keyword>
<keyword evidence="5" id="KW-0378">Hydrolase</keyword>